<evidence type="ECO:0000313" key="2">
    <source>
        <dbReference type="EMBL" id="KAJ8899126.1"/>
    </source>
</evidence>
<comment type="subcellular location">
    <subcellularLocation>
        <location evidence="1">Membrane</location>
        <topology evidence="1">Multi-pass membrane protein</topology>
    </subcellularLocation>
</comment>
<accession>A0AAV8UE86</accession>
<dbReference type="EMBL" id="JAIWQS010000008">
    <property type="protein sequence ID" value="KAJ8899126.1"/>
    <property type="molecule type" value="Genomic_DNA"/>
</dbReference>
<dbReference type="Pfam" id="PF03134">
    <property type="entry name" value="TB2_DP1_HVA22"/>
    <property type="match status" value="1"/>
</dbReference>
<dbReference type="GO" id="GO:0016020">
    <property type="term" value="C:membrane"/>
    <property type="evidence" value="ECO:0007669"/>
    <property type="project" value="UniProtKB-SubCell"/>
</dbReference>
<proteinExistence type="inferred from homology"/>
<dbReference type="Proteomes" id="UP001159364">
    <property type="component" value="Linkage Group LG08"/>
</dbReference>
<keyword evidence="3" id="KW-1185">Reference proteome</keyword>
<dbReference type="PANTHER" id="PTHR12300">
    <property type="entry name" value="HVA22-LIKE PROTEINS"/>
    <property type="match status" value="1"/>
</dbReference>
<dbReference type="InterPro" id="IPR004345">
    <property type="entry name" value="TB2_DP1_HVA22"/>
</dbReference>
<gene>
    <name evidence="2" type="ORF">K2173_010589</name>
</gene>
<comment type="similarity">
    <text evidence="1">Belongs to the DP1 family.</text>
</comment>
<protein>
    <recommendedName>
        <fullName evidence="1">HVA22-like protein</fullName>
    </recommendedName>
</protein>
<dbReference type="AlphaFoldDB" id="A0AAV8UE86"/>
<name>A0AAV8UE86_9ROSI</name>
<reference evidence="2 3" key="1">
    <citation type="submission" date="2021-09" db="EMBL/GenBank/DDBJ databases">
        <title>Genomic insights and catalytic innovation underlie evolution of tropane alkaloids biosynthesis.</title>
        <authorList>
            <person name="Wang Y.-J."/>
            <person name="Tian T."/>
            <person name="Huang J.-P."/>
            <person name="Huang S.-X."/>
        </authorList>
    </citation>
    <scope>NUCLEOTIDE SEQUENCE [LARGE SCALE GENOMIC DNA]</scope>
    <source>
        <strain evidence="2">KIB-2018</strain>
        <tissue evidence="2">Leaf</tissue>
    </source>
</reference>
<evidence type="ECO:0000256" key="1">
    <source>
        <dbReference type="RuleBase" id="RU362006"/>
    </source>
</evidence>
<dbReference type="PANTHER" id="PTHR12300:SF162">
    <property type="entry name" value="HVA22-LIKE PROTEIN J"/>
    <property type="match status" value="1"/>
</dbReference>
<comment type="caution">
    <text evidence="2">The sequence shown here is derived from an EMBL/GenBank/DDBJ whole genome shotgun (WGS) entry which is preliminary data.</text>
</comment>
<evidence type="ECO:0000313" key="3">
    <source>
        <dbReference type="Proteomes" id="UP001159364"/>
    </source>
</evidence>
<sequence>MLGDLITRSLVLFLGYAYPAFECFKSVEKNKVDNAELRFWCQYWVIIGLLTVCESVGDVFMSWMPMYGETKLAFIIYLWHPKTKGTLYIYEALLRPFVAKHETDIDRKFLEYRARAWDFALYYWQNCTELGQTTFFQALEYLAAQSSKLKTSGSEVCSGSLPIVSDTETRQTQPNIDNDHLMG</sequence>
<organism evidence="2 3">
    <name type="scientific">Erythroxylum novogranatense</name>
    <dbReference type="NCBI Taxonomy" id="1862640"/>
    <lineage>
        <taxon>Eukaryota</taxon>
        <taxon>Viridiplantae</taxon>
        <taxon>Streptophyta</taxon>
        <taxon>Embryophyta</taxon>
        <taxon>Tracheophyta</taxon>
        <taxon>Spermatophyta</taxon>
        <taxon>Magnoliopsida</taxon>
        <taxon>eudicotyledons</taxon>
        <taxon>Gunneridae</taxon>
        <taxon>Pentapetalae</taxon>
        <taxon>rosids</taxon>
        <taxon>fabids</taxon>
        <taxon>Malpighiales</taxon>
        <taxon>Erythroxylaceae</taxon>
        <taxon>Erythroxylum</taxon>
    </lineage>
</organism>